<keyword evidence="1" id="KW-0812">Transmembrane</keyword>
<name>A0A2K8KYR9_MARES</name>
<keyword evidence="1" id="KW-1133">Transmembrane helix</keyword>
<sequence length="112" mass="12283">MSLAFVKVFIAAVVISFGSWLSGKRPELAGFIVALPIATLVVLVFSHLEWENSANTIRFAKSIMIGIPFSLLFFIPFLLADKLSISFWGCYGLGLLLLIVGYFAHKAVMTVV</sequence>
<keyword evidence="3" id="KW-1185">Reference proteome</keyword>
<feature type="transmembrane region" description="Helical" evidence="1">
    <location>
        <begin position="60"/>
        <end position="79"/>
    </location>
</feature>
<evidence type="ECO:0000256" key="1">
    <source>
        <dbReference type="SAM" id="Phobius"/>
    </source>
</evidence>
<dbReference type="KEGG" id="maes:Ga0123461_1747"/>
<gene>
    <name evidence="2" type="ORF">Ga0123461_1747</name>
</gene>
<evidence type="ECO:0008006" key="4">
    <source>
        <dbReference type="Google" id="ProtNLM"/>
    </source>
</evidence>
<dbReference type="Proteomes" id="UP000231701">
    <property type="component" value="Chromosome"/>
</dbReference>
<keyword evidence="1" id="KW-0472">Membrane</keyword>
<reference evidence="2 3" key="1">
    <citation type="submission" date="2016-12" db="EMBL/GenBank/DDBJ databases">
        <title>Isolation and genomic insights into novel planktonic Zetaproteobacteria from stratified waters of the Chesapeake Bay.</title>
        <authorList>
            <person name="McAllister S.M."/>
            <person name="Kato S."/>
            <person name="Chan C.S."/>
            <person name="Chiu B.K."/>
            <person name="Field E.K."/>
        </authorList>
    </citation>
    <scope>NUCLEOTIDE SEQUENCE [LARGE SCALE GENOMIC DNA]</scope>
    <source>
        <strain evidence="2 3">CP-5</strain>
    </source>
</reference>
<accession>A0A2K8KYR9</accession>
<dbReference type="AlphaFoldDB" id="A0A2K8KYR9"/>
<dbReference type="RefSeq" id="WP_100277964.1">
    <property type="nucleotide sequence ID" value="NZ_CP018799.1"/>
</dbReference>
<feature type="transmembrane region" description="Helical" evidence="1">
    <location>
        <begin position="85"/>
        <end position="104"/>
    </location>
</feature>
<dbReference type="EMBL" id="CP018799">
    <property type="protein sequence ID" value="ATX80160.1"/>
    <property type="molecule type" value="Genomic_DNA"/>
</dbReference>
<dbReference type="OrthoDB" id="5296527at2"/>
<feature type="transmembrane region" description="Helical" evidence="1">
    <location>
        <begin position="28"/>
        <end position="48"/>
    </location>
</feature>
<proteinExistence type="predicted"/>
<evidence type="ECO:0000313" key="2">
    <source>
        <dbReference type="EMBL" id="ATX80160.1"/>
    </source>
</evidence>
<evidence type="ECO:0000313" key="3">
    <source>
        <dbReference type="Proteomes" id="UP000231701"/>
    </source>
</evidence>
<protein>
    <recommendedName>
        <fullName evidence="4">DUF3147 family protein</fullName>
    </recommendedName>
</protein>
<organism evidence="2 3">
    <name type="scientific">Mariprofundus aestuarium</name>
    <dbReference type="NCBI Taxonomy" id="1921086"/>
    <lineage>
        <taxon>Bacteria</taxon>
        <taxon>Pseudomonadati</taxon>
        <taxon>Pseudomonadota</taxon>
        <taxon>Candidatius Mariprofundia</taxon>
        <taxon>Mariprofundales</taxon>
        <taxon>Mariprofundaceae</taxon>
        <taxon>Mariprofundus</taxon>
    </lineage>
</organism>